<dbReference type="KEGG" id="bpb:bpr_I0057"/>
<evidence type="ECO:0000313" key="4">
    <source>
        <dbReference type="EMBL" id="ADL32809.1"/>
    </source>
</evidence>
<feature type="binding site" evidence="3">
    <location>
        <position position="6"/>
    </location>
    <ligand>
        <name>a divalent metal cation</name>
        <dbReference type="ChEBI" id="CHEBI:60240"/>
        <label>1</label>
    </ligand>
</feature>
<accession>E0S2I6</accession>
<dbReference type="PIRSF" id="PIRSF005902">
    <property type="entry name" value="DNase_TatD"/>
    <property type="match status" value="1"/>
</dbReference>
<dbReference type="EMBL" id="CP001810">
    <property type="protein sequence ID" value="ADL32809.1"/>
    <property type="molecule type" value="Genomic_DNA"/>
</dbReference>
<sequence length="254" mass="28794">MIFDTHAHYDDEQFDIDRESLIGSFKDAGIGNVVDIGASLETSQKAIDIAHEYDFFYAAVGVHPSEVEELNEDNIKKLYEWSRDDKCVAIGEIGLDYHWPDPAPELQKKWFKAQLDIAREVELPVVIHSRDAAADTLDILKSERVGEIGGVVHCFSYSREVAKQCVDMGLYIGIGGVLTFKNGRKMVEVVEQTPMDRILLETDCPYLAPEPFRGKRNNSTYLPYVVSKMAEIKGISEEEVIRITEENAKRMYKL</sequence>
<keyword evidence="1 3" id="KW-0479">Metal-binding</keyword>
<dbReference type="GO" id="GO:0005829">
    <property type="term" value="C:cytosol"/>
    <property type="evidence" value="ECO:0007669"/>
    <property type="project" value="TreeGrafter"/>
</dbReference>
<dbReference type="NCBIfam" id="TIGR00010">
    <property type="entry name" value="YchF/TatD family DNA exonuclease"/>
    <property type="match status" value="1"/>
</dbReference>
<proteinExistence type="predicted"/>
<dbReference type="HOGENOM" id="CLU_031506_4_0_9"/>
<organism evidence="4 5">
    <name type="scientific">Butyrivibrio proteoclasticus (strain ATCC 51982 / DSM 14932 / B316)</name>
    <name type="common">Clostridium proteoclasticum</name>
    <dbReference type="NCBI Taxonomy" id="515622"/>
    <lineage>
        <taxon>Bacteria</taxon>
        <taxon>Bacillati</taxon>
        <taxon>Bacillota</taxon>
        <taxon>Clostridia</taxon>
        <taxon>Lachnospirales</taxon>
        <taxon>Lachnospiraceae</taxon>
        <taxon>Butyrivibrio</taxon>
    </lineage>
</organism>
<dbReference type="InterPro" id="IPR018228">
    <property type="entry name" value="DNase_TatD-rel_CS"/>
</dbReference>
<feature type="binding site" evidence="3">
    <location>
        <position position="92"/>
    </location>
    <ligand>
        <name>a divalent metal cation</name>
        <dbReference type="ChEBI" id="CHEBI:60240"/>
        <label>1</label>
    </ligand>
</feature>
<dbReference type="Pfam" id="PF01026">
    <property type="entry name" value="TatD_DNase"/>
    <property type="match status" value="1"/>
</dbReference>
<feature type="binding site" evidence="3">
    <location>
        <position position="153"/>
    </location>
    <ligand>
        <name>a divalent metal cation</name>
        <dbReference type="ChEBI" id="CHEBI:60240"/>
        <label>2</label>
    </ligand>
</feature>
<dbReference type="Proteomes" id="UP000001299">
    <property type="component" value="Chromosome 1"/>
</dbReference>
<feature type="binding site" evidence="3">
    <location>
        <position position="203"/>
    </location>
    <ligand>
        <name>a divalent metal cation</name>
        <dbReference type="ChEBI" id="CHEBI:60240"/>
        <label>1</label>
    </ligand>
</feature>
<dbReference type="CDD" id="cd01310">
    <property type="entry name" value="TatD_DNAse"/>
    <property type="match status" value="1"/>
</dbReference>
<keyword evidence="2 4" id="KW-0378">Hydrolase</keyword>
<dbReference type="GO" id="GO:0046872">
    <property type="term" value="F:metal ion binding"/>
    <property type="evidence" value="ECO:0007669"/>
    <property type="project" value="UniProtKB-KW"/>
</dbReference>
<dbReference type="InterPro" id="IPR001130">
    <property type="entry name" value="TatD-like"/>
</dbReference>
<dbReference type="SUPFAM" id="SSF51556">
    <property type="entry name" value="Metallo-dependent hydrolases"/>
    <property type="match status" value="1"/>
</dbReference>
<dbReference type="PROSITE" id="PS01091">
    <property type="entry name" value="TATD_3"/>
    <property type="match status" value="1"/>
</dbReference>
<dbReference type="GO" id="GO:0016788">
    <property type="term" value="F:hydrolase activity, acting on ester bonds"/>
    <property type="evidence" value="ECO:0007669"/>
    <property type="project" value="InterPro"/>
</dbReference>
<dbReference type="STRING" id="515622.bpr_I0057"/>
<dbReference type="RefSeq" id="WP_013279468.1">
    <property type="nucleotide sequence ID" value="NC_014387.1"/>
</dbReference>
<dbReference type="InterPro" id="IPR032466">
    <property type="entry name" value="Metal_Hydrolase"/>
</dbReference>
<gene>
    <name evidence="4" type="ordered locus">bpr_I0057</name>
</gene>
<dbReference type="PANTHER" id="PTHR46124:SF2">
    <property type="entry name" value="D-AMINOACYL-TRNA DEACYLASE"/>
    <property type="match status" value="1"/>
</dbReference>
<dbReference type="Gene3D" id="3.20.20.140">
    <property type="entry name" value="Metal-dependent hydrolases"/>
    <property type="match status" value="1"/>
</dbReference>
<keyword evidence="5" id="KW-1185">Reference proteome</keyword>
<dbReference type="FunFam" id="3.20.20.140:FF:000005">
    <property type="entry name" value="TatD family hydrolase"/>
    <property type="match status" value="1"/>
</dbReference>
<name>E0S2I6_BUTPB</name>
<reference evidence="4 5" key="1">
    <citation type="journal article" date="2010" name="PLoS ONE">
        <title>The glycobiome of the rumen bacterium Butyrivibrio proteoclasticus B316(T) highlights adaptation to a polysaccharide-rich environment.</title>
        <authorList>
            <person name="Kelly W.J."/>
            <person name="Leahy S.C."/>
            <person name="Altermann E."/>
            <person name="Yeoman C.J."/>
            <person name="Dunne J.C."/>
            <person name="Kong Z."/>
            <person name="Pacheco D.M."/>
            <person name="Li D."/>
            <person name="Noel S.J."/>
            <person name="Moon C.D."/>
            <person name="Cookson A.L."/>
            <person name="Attwood G.T."/>
        </authorList>
    </citation>
    <scope>NUCLEOTIDE SEQUENCE [LARGE SCALE GENOMIC DNA]</scope>
    <source>
        <strain evidence="5">ATCC 51982 / DSM 14932 / B316</strain>
    </source>
</reference>
<dbReference type="eggNOG" id="COG0084">
    <property type="taxonomic scope" value="Bacteria"/>
</dbReference>
<dbReference type="GO" id="GO:0004536">
    <property type="term" value="F:DNA nuclease activity"/>
    <property type="evidence" value="ECO:0007669"/>
    <property type="project" value="InterPro"/>
</dbReference>
<evidence type="ECO:0000313" key="5">
    <source>
        <dbReference type="Proteomes" id="UP000001299"/>
    </source>
</evidence>
<dbReference type="AlphaFoldDB" id="E0S2I6"/>
<evidence type="ECO:0000256" key="1">
    <source>
        <dbReference type="ARBA" id="ARBA00022723"/>
    </source>
</evidence>
<evidence type="ECO:0000256" key="3">
    <source>
        <dbReference type="PIRSR" id="PIRSR005902-1"/>
    </source>
</evidence>
<evidence type="ECO:0000256" key="2">
    <source>
        <dbReference type="ARBA" id="ARBA00022801"/>
    </source>
</evidence>
<dbReference type="PANTHER" id="PTHR46124">
    <property type="entry name" value="D-AMINOACYL-TRNA DEACYLASE"/>
    <property type="match status" value="1"/>
</dbReference>
<feature type="binding site" evidence="3">
    <location>
        <position position="8"/>
    </location>
    <ligand>
        <name>a divalent metal cation</name>
        <dbReference type="ChEBI" id="CHEBI:60240"/>
        <label>1</label>
    </ligand>
</feature>
<protein>
    <submittedName>
        <fullName evidence="4">Hydrolase TatD family</fullName>
    </submittedName>
</protein>
<feature type="binding site" evidence="3">
    <location>
        <position position="128"/>
    </location>
    <ligand>
        <name>a divalent metal cation</name>
        <dbReference type="ChEBI" id="CHEBI:60240"/>
        <label>2</label>
    </ligand>
</feature>
<dbReference type="InterPro" id="IPR015991">
    <property type="entry name" value="TatD/YcfH-like"/>
</dbReference>